<sequence>MNIKNFKGALSIILILALLLGSIAAGITYIYADEAIKIKVLEITDKKQGDDSQERLSSDLDALAGDDRYIIETISMKKFVALREELDGKYDVIYIGSGTYATTPVLPYKNNSREKAHDTKDRMNDITNLKAGEIKRDFIAKGQLVVLHEDILTQNGSKLQNNFKEYKTAPVSNVKFVTSKEQAVTAIRSAEVKRPRIKVTSQPSNYNPQAPQIYKPGDTVNFDFNISNYAQLPSKNLVANLYIDTDFNKRYDPVEMIGTTELAYASGKLSYPLMRGYSGMRYWKLEVVDKNTGLKDYTTGAFQFRDQKVEVKVLQVTKDTANTSSLLKEENMKQTYLETQDYKISITVTSMADFNKSGYTKLNGKYNMLIFGFADVYNDAQISKEAAAEVKRFISTGQGVMFTHDTIFKTGNNWVDNFMDVTGQQKPQTDLGLNAPNTSQQTKKVNEGMINQFPFLLDENVQIATTHNQYYTLDLEDENVVPWYNIIGSKRDTDDSWNHYYTYSKGTVTYSGTGHTNKGFPDPEQRLFVNTMYRAFIGANHAPELTVYTPQEKKTGEALDRMRTIDPLEIVYKIEDLDLKDVDVYTKVSVKEVPAKDASQEQTLPYKTIYPNQNNGGEREGWQKLRNGSLVTVPSYTLSDNMKDGGTVIVEIEAQDNQGAQTKKTIKIEVKRVIAKLKFERAESLQGVKDEETVIPYRIVPEKLSVDLGEKYPEMIVKNVKFTESFPPGLEVEIPQREGWIRTGSLETGYKVTGLIEDIRYVREADGSGYIVREEPVSFEIKVIPRGNQKYILGNSEVEYKDLDNQIVAGKFKPLILDAETVISNLALRDIELEVGEEVTLFPKAEPENADLRGVEWEWIENVNYASKTEKNDGSVLIKGLAPGTATIKAKIISGGREVFATSRITVLNPLKKLTLTRSLDKNNIKPNEVATITYNIENKDVEEYKGIFPLALPQGDGYELHKVYDLLSFKSHGNFGVLELSGGTLQQQMQEGYQTSVAVGQWLNMDNGKDQLNKEVAPFLKKQENIGKIITVPLSGEERGEGNHLQIQVGKFATFKLTGEGNGEFLGYGSVMPDLSFIETFPAAPAFEIVSIPEGWTKDGNIVRGKPAFVLQGDKYIATFEIQVSANKRGTYALNQGMVSYTGVQSNTLTERFPNLTLTVQVDPLNPDFTWQAVIIGDQAIVTIIPVDATIFEDTEWRTKNSSGNWNDEVFHTGKFESKTMVVDLLKNESGKPTDTPFGIWAKTPDIGEKKENIVLNPLENVSPPGEGGAHPYIDLDISVNPKSGKDENRATQVNMIYKLKPDVTIPPWLTIEVPKAGYTIEENGREVVGFTPLDTAGKNIMDGPVQNIRLIKTADGKTHTYTVKMKVYPTYIIELPGTAPIIKTTSDDGDMLPKIKEFNVLVKAKANLN</sequence>
<proteinExistence type="predicted"/>
<gene>
    <name evidence="1" type="ORF">ADA01nite_04800</name>
</gene>
<protein>
    <submittedName>
        <fullName evidence="1">Uncharacterized protein</fullName>
    </submittedName>
</protein>
<dbReference type="Gene3D" id="2.60.40.1080">
    <property type="match status" value="1"/>
</dbReference>
<evidence type="ECO:0000313" key="1">
    <source>
        <dbReference type="EMBL" id="GEN33020.1"/>
    </source>
</evidence>
<accession>A0A511V274</accession>
<dbReference type="EMBL" id="BJXX01000019">
    <property type="protein sequence ID" value="GEN33020.1"/>
    <property type="molecule type" value="Genomic_DNA"/>
</dbReference>
<dbReference type="RefSeq" id="WP_170230106.1">
    <property type="nucleotide sequence ID" value="NZ_BJXX01000019.1"/>
</dbReference>
<keyword evidence="2" id="KW-1185">Reference proteome</keyword>
<comment type="caution">
    <text evidence="1">The sequence shown here is derived from an EMBL/GenBank/DDBJ whole genome shotgun (WGS) entry which is preliminary data.</text>
</comment>
<name>A0A511V274_9BACL</name>
<evidence type="ECO:0000313" key="2">
    <source>
        <dbReference type="Proteomes" id="UP000321157"/>
    </source>
</evidence>
<organism evidence="1 2">
    <name type="scientific">Aneurinibacillus danicus</name>
    <dbReference type="NCBI Taxonomy" id="267746"/>
    <lineage>
        <taxon>Bacteria</taxon>
        <taxon>Bacillati</taxon>
        <taxon>Bacillota</taxon>
        <taxon>Bacilli</taxon>
        <taxon>Bacillales</taxon>
        <taxon>Paenibacillaceae</taxon>
        <taxon>Aneurinibacillus group</taxon>
        <taxon>Aneurinibacillus</taxon>
    </lineage>
</organism>
<dbReference type="Proteomes" id="UP000321157">
    <property type="component" value="Unassembled WGS sequence"/>
</dbReference>
<reference evidence="1 2" key="1">
    <citation type="submission" date="2019-07" db="EMBL/GenBank/DDBJ databases">
        <title>Whole genome shotgun sequence of Aneurinibacillus danicus NBRC 102444.</title>
        <authorList>
            <person name="Hosoyama A."/>
            <person name="Uohara A."/>
            <person name="Ohji S."/>
            <person name="Ichikawa N."/>
        </authorList>
    </citation>
    <scope>NUCLEOTIDE SEQUENCE [LARGE SCALE GENOMIC DNA]</scope>
    <source>
        <strain evidence="1 2">NBRC 102444</strain>
    </source>
</reference>